<evidence type="ECO:0008006" key="4">
    <source>
        <dbReference type="Google" id="ProtNLM"/>
    </source>
</evidence>
<gene>
    <name evidence="2" type="ORF">IPV69_24360</name>
</gene>
<evidence type="ECO:0000313" key="3">
    <source>
        <dbReference type="Proteomes" id="UP000593765"/>
    </source>
</evidence>
<reference evidence="2 3" key="1">
    <citation type="submission" date="2020-10" db="EMBL/GenBank/DDBJ databases">
        <title>Wide distribution of Phycisphaera-like planctomycetes from WD2101 soil group in peatlands and genome analysis of the first cultivated representative.</title>
        <authorList>
            <person name="Dedysh S.N."/>
            <person name="Beletsky A.V."/>
            <person name="Ivanova A."/>
            <person name="Kulichevskaya I.S."/>
            <person name="Suzina N.E."/>
            <person name="Philippov D.A."/>
            <person name="Rakitin A.L."/>
            <person name="Mardanov A.V."/>
            <person name="Ravin N.V."/>
        </authorList>
    </citation>
    <scope>NUCLEOTIDE SEQUENCE [LARGE SCALE GENOMIC DNA]</scope>
    <source>
        <strain evidence="2 3">M1803</strain>
    </source>
</reference>
<organism evidence="2 3">
    <name type="scientific">Humisphaera borealis</name>
    <dbReference type="NCBI Taxonomy" id="2807512"/>
    <lineage>
        <taxon>Bacteria</taxon>
        <taxon>Pseudomonadati</taxon>
        <taxon>Planctomycetota</taxon>
        <taxon>Phycisphaerae</taxon>
        <taxon>Tepidisphaerales</taxon>
        <taxon>Tepidisphaeraceae</taxon>
        <taxon>Humisphaera</taxon>
    </lineage>
</organism>
<dbReference type="Proteomes" id="UP000593765">
    <property type="component" value="Chromosome"/>
</dbReference>
<evidence type="ECO:0000313" key="2">
    <source>
        <dbReference type="EMBL" id="QOV89303.1"/>
    </source>
</evidence>
<feature type="signal peptide" evidence="1">
    <location>
        <begin position="1"/>
        <end position="23"/>
    </location>
</feature>
<keyword evidence="3" id="KW-1185">Reference proteome</keyword>
<sequence length="288" mass="31309">MKLTTRTSIQTLLFIAMASPALAQGFQKAVPHVLEPDLASVYHLADNAVPPTTAPADGWQLSLSFPVWIAGVSGDLVVKGTEFSPDQDTGDVIDLWDTHLNAAAVAHFEASKSRFGIIVDGMYVDLRTASNLRDTDRYAELKGFVGELDAFYTVVPSVPGKKGWGTFRLDALAGVRVSALEVGLRESRLNLSANVTLFDPIVGARLQFGLTDWLSFKLRGDVGGFGIAAWSSSDFAYNVETGFDFHLASWFDLGVGYRWLKYDFVSNSGTSSFDATLSGPYLALQFNF</sequence>
<dbReference type="Gene3D" id="2.40.160.20">
    <property type="match status" value="1"/>
</dbReference>
<name>A0A7M2WV50_9BACT</name>
<evidence type="ECO:0000256" key="1">
    <source>
        <dbReference type="SAM" id="SignalP"/>
    </source>
</evidence>
<protein>
    <recommendedName>
        <fullName evidence="4">TIGR04219 family outer membrane beta-barrel protein</fullName>
    </recommendedName>
</protein>
<dbReference type="RefSeq" id="WP_206292334.1">
    <property type="nucleotide sequence ID" value="NZ_CP063458.1"/>
</dbReference>
<accession>A0A7M2WV50</accession>
<dbReference type="AlphaFoldDB" id="A0A7M2WV50"/>
<dbReference type="EMBL" id="CP063458">
    <property type="protein sequence ID" value="QOV89303.1"/>
    <property type="molecule type" value="Genomic_DNA"/>
</dbReference>
<dbReference type="KEGG" id="hbs:IPV69_24360"/>
<keyword evidence="1" id="KW-0732">Signal</keyword>
<proteinExistence type="predicted"/>
<feature type="chain" id="PRO_5034428181" description="TIGR04219 family outer membrane beta-barrel protein" evidence="1">
    <location>
        <begin position="24"/>
        <end position="288"/>
    </location>
</feature>